<evidence type="ECO:0000313" key="4">
    <source>
        <dbReference type="Proteomes" id="UP001500171"/>
    </source>
</evidence>
<feature type="coiled-coil region" evidence="2">
    <location>
        <begin position="2"/>
        <end position="50"/>
    </location>
</feature>
<sequence>MNKLIERQIEQLETKISFQEMTIEELNQMVIQLQSEMAKLKEQLTLVSKKLQATHTSNIASMSEETPPPHY</sequence>
<dbReference type="Pfam" id="PF04102">
    <property type="entry name" value="SlyX"/>
    <property type="match status" value="1"/>
</dbReference>
<accession>A0ABP9NER7</accession>
<dbReference type="InterPro" id="IPR007236">
    <property type="entry name" value="SlyX"/>
</dbReference>
<proteinExistence type="inferred from homology"/>
<dbReference type="PANTHER" id="PTHR36508:SF1">
    <property type="entry name" value="PROTEIN SLYX"/>
    <property type="match status" value="1"/>
</dbReference>
<keyword evidence="4" id="KW-1185">Reference proteome</keyword>
<dbReference type="PANTHER" id="PTHR36508">
    <property type="entry name" value="PROTEIN SLYX"/>
    <property type="match status" value="1"/>
</dbReference>
<evidence type="ECO:0000256" key="1">
    <source>
        <dbReference type="HAMAP-Rule" id="MF_00715"/>
    </source>
</evidence>
<dbReference type="EMBL" id="BAABHY010000003">
    <property type="protein sequence ID" value="GAA5111684.1"/>
    <property type="molecule type" value="Genomic_DNA"/>
</dbReference>
<comment type="similarity">
    <text evidence="1">Belongs to the SlyX family.</text>
</comment>
<evidence type="ECO:0000256" key="2">
    <source>
        <dbReference type="SAM" id="Coils"/>
    </source>
</evidence>
<keyword evidence="2" id="KW-0175">Coiled coil</keyword>
<evidence type="ECO:0000313" key="3">
    <source>
        <dbReference type="EMBL" id="GAA5111684.1"/>
    </source>
</evidence>
<dbReference type="RefSeq" id="WP_345491248.1">
    <property type="nucleotide sequence ID" value="NZ_BAABHY010000003.1"/>
</dbReference>
<name>A0ABP9NER7_9GAMM</name>
<dbReference type="Proteomes" id="UP001500171">
    <property type="component" value="Unassembled WGS sequence"/>
</dbReference>
<protein>
    <recommendedName>
        <fullName evidence="1">Protein SlyX homolog</fullName>
    </recommendedName>
</protein>
<comment type="caution">
    <text evidence="3">The sequence shown here is derived from an EMBL/GenBank/DDBJ whole genome shotgun (WGS) entry which is preliminary data.</text>
</comment>
<gene>
    <name evidence="1" type="primary">slyX</name>
    <name evidence="3" type="ORF">GCM10023211_17570</name>
</gene>
<dbReference type="HAMAP" id="MF_00715">
    <property type="entry name" value="SlyX"/>
    <property type="match status" value="1"/>
</dbReference>
<organism evidence="3 4">
    <name type="scientific">Orbus sasakiae</name>
    <dbReference type="NCBI Taxonomy" id="1078475"/>
    <lineage>
        <taxon>Bacteria</taxon>
        <taxon>Pseudomonadati</taxon>
        <taxon>Pseudomonadota</taxon>
        <taxon>Gammaproteobacteria</taxon>
        <taxon>Orbales</taxon>
        <taxon>Orbaceae</taxon>
        <taxon>Orbus</taxon>
    </lineage>
</organism>
<reference evidence="4" key="1">
    <citation type="journal article" date="2019" name="Int. J. Syst. Evol. Microbiol.">
        <title>The Global Catalogue of Microorganisms (GCM) 10K type strain sequencing project: providing services to taxonomists for standard genome sequencing and annotation.</title>
        <authorList>
            <consortium name="The Broad Institute Genomics Platform"/>
            <consortium name="The Broad Institute Genome Sequencing Center for Infectious Disease"/>
            <person name="Wu L."/>
            <person name="Ma J."/>
        </authorList>
    </citation>
    <scope>NUCLEOTIDE SEQUENCE [LARGE SCALE GENOMIC DNA]</scope>
    <source>
        <strain evidence="4">JCM 18050</strain>
    </source>
</reference>
<dbReference type="Gene3D" id="1.20.5.300">
    <property type="match status" value="1"/>
</dbReference>